<proteinExistence type="inferred from homology"/>
<comment type="similarity">
    <text evidence="3">Belongs to the cytochrome b560 family.</text>
</comment>
<dbReference type="InterPro" id="IPR034804">
    <property type="entry name" value="SQR/QFR_C/D"/>
</dbReference>
<comment type="subcellular location">
    <subcellularLocation>
        <location evidence="2">Membrane</location>
    </subcellularLocation>
</comment>
<evidence type="ECO:0000256" key="8">
    <source>
        <dbReference type="ARBA" id="ARBA00022989"/>
    </source>
</evidence>
<comment type="caution">
    <text evidence="14">The sequence shown here is derived from an EMBL/GenBank/DDBJ whole genome shotgun (WGS) entry which is preliminary data.</text>
</comment>
<keyword evidence="8 13" id="KW-1133">Transmembrane helix</keyword>
<dbReference type="EMBL" id="JAAGYR010000002">
    <property type="protein sequence ID" value="NEN74970.1"/>
    <property type="molecule type" value="Genomic_DNA"/>
</dbReference>
<protein>
    <recommendedName>
        <fullName evidence="4">Succinate dehydrogenase cytochrome b556 subunit</fullName>
    </recommendedName>
</protein>
<evidence type="ECO:0000256" key="7">
    <source>
        <dbReference type="ARBA" id="ARBA00022723"/>
    </source>
</evidence>
<accession>A0A6L9Y3I0</accession>
<dbReference type="GO" id="GO:0009055">
    <property type="term" value="F:electron transfer activity"/>
    <property type="evidence" value="ECO:0007669"/>
    <property type="project" value="InterPro"/>
</dbReference>
<comment type="cofactor">
    <cofactor evidence="12">
        <name>heme</name>
        <dbReference type="ChEBI" id="CHEBI:30413"/>
    </cofactor>
    <text evidence="12">The heme is bound between the two transmembrane subunits.</text>
</comment>
<keyword evidence="5 12" id="KW-0349">Heme</keyword>
<comment type="subunit">
    <text evidence="11">Part of an enzyme complex containing four subunits: a flavoprotein, an iron-sulfur protein, plus two membrane-anchoring proteins, SdhC and SdhD. The complex can form homotrimers.</text>
</comment>
<evidence type="ECO:0000256" key="12">
    <source>
        <dbReference type="PIRSR" id="PIRSR000178-1"/>
    </source>
</evidence>
<dbReference type="CDD" id="cd03499">
    <property type="entry name" value="SQR_TypeC_SdhC"/>
    <property type="match status" value="1"/>
</dbReference>
<feature type="transmembrane region" description="Helical" evidence="13">
    <location>
        <begin position="62"/>
        <end position="85"/>
    </location>
</feature>
<dbReference type="Pfam" id="PF01127">
    <property type="entry name" value="Sdh_cyt"/>
    <property type="match status" value="1"/>
</dbReference>
<gene>
    <name evidence="14" type="primary">sdhC</name>
    <name evidence="14" type="ORF">F9B74_01320</name>
</gene>
<feature type="binding site" description="axial binding residue" evidence="12">
    <location>
        <position position="88"/>
    </location>
    <ligand>
        <name>heme</name>
        <dbReference type="ChEBI" id="CHEBI:30413"/>
        <note>ligand shared with second transmembrane subunit</note>
    </ligand>
    <ligandPart>
        <name>Fe</name>
        <dbReference type="ChEBI" id="CHEBI:18248"/>
    </ligandPart>
</feature>
<dbReference type="GO" id="GO:0005886">
    <property type="term" value="C:plasma membrane"/>
    <property type="evidence" value="ECO:0007669"/>
    <property type="project" value="TreeGrafter"/>
</dbReference>
<organism evidence="14 15">
    <name type="scientific">Pelistega ratti</name>
    <dbReference type="NCBI Taxonomy" id="2652177"/>
    <lineage>
        <taxon>Bacteria</taxon>
        <taxon>Pseudomonadati</taxon>
        <taxon>Pseudomonadota</taxon>
        <taxon>Betaproteobacteria</taxon>
        <taxon>Burkholderiales</taxon>
        <taxon>Alcaligenaceae</taxon>
        <taxon>Pelistega</taxon>
    </lineage>
</organism>
<sequence length="135" mass="14741">MSAKKPSREFRNLDLQLIATKYRLPFAGKVSILHRISGVLLFLSLPVLITLFLYSVASPETFAQMGVGAGGVFLKLVALVALWGFMHHMCAGIRFLILDLHIGMDKVSAQKSAIAVLIISLTLTVIFAIKLFGVL</sequence>
<dbReference type="PIRSF" id="PIRSF000178">
    <property type="entry name" value="SDH_cyt_b560"/>
    <property type="match status" value="1"/>
</dbReference>
<keyword evidence="10 13" id="KW-0472">Membrane</keyword>
<name>A0A6L9Y3I0_9BURK</name>
<evidence type="ECO:0000313" key="15">
    <source>
        <dbReference type="Proteomes" id="UP000477651"/>
    </source>
</evidence>
<dbReference type="InterPro" id="IPR000701">
    <property type="entry name" value="SuccDH_FuR_B_TM-su"/>
</dbReference>
<dbReference type="PANTHER" id="PTHR10978:SF5">
    <property type="entry name" value="SUCCINATE DEHYDROGENASE CYTOCHROME B560 SUBUNIT, MITOCHONDRIAL"/>
    <property type="match status" value="1"/>
</dbReference>
<evidence type="ECO:0000256" key="3">
    <source>
        <dbReference type="ARBA" id="ARBA00007244"/>
    </source>
</evidence>
<comment type="function">
    <text evidence="1">Membrane-anchoring subunit of succinate dehydrogenase (SDH).</text>
</comment>
<feature type="transmembrane region" description="Helical" evidence="13">
    <location>
        <begin position="113"/>
        <end position="133"/>
    </location>
</feature>
<reference evidence="14 15" key="1">
    <citation type="submission" date="2020-02" db="EMBL/GenBank/DDBJ databases">
        <title>Pelistega sp. NLN82 were isolated from wild rodents of the Hainan Island.</title>
        <authorList>
            <person name="Niu N."/>
            <person name="Zhou J."/>
        </authorList>
    </citation>
    <scope>NUCLEOTIDE SEQUENCE [LARGE SCALE GENOMIC DNA]</scope>
    <source>
        <strain evidence="14 15">NLN82</strain>
    </source>
</reference>
<evidence type="ECO:0000256" key="10">
    <source>
        <dbReference type="ARBA" id="ARBA00023136"/>
    </source>
</evidence>
<evidence type="ECO:0000256" key="5">
    <source>
        <dbReference type="ARBA" id="ARBA00022617"/>
    </source>
</evidence>
<keyword evidence="9 12" id="KW-0408">Iron</keyword>
<dbReference type="PANTHER" id="PTHR10978">
    <property type="entry name" value="SUCCINATE DEHYDROGENASE CYTOCHROME B560 SUBUNIT"/>
    <property type="match status" value="1"/>
</dbReference>
<dbReference type="InterPro" id="IPR014314">
    <property type="entry name" value="Succ_DH_cytb556"/>
</dbReference>
<dbReference type="SUPFAM" id="SSF81343">
    <property type="entry name" value="Fumarate reductase respiratory complex transmembrane subunits"/>
    <property type="match status" value="1"/>
</dbReference>
<dbReference type="GO" id="GO:0046872">
    <property type="term" value="F:metal ion binding"/>
    <property type="evidence" value="ECO:0007669"/>
    <property type="project" value="UniProtKB-KW"/>
</dbReference>
<evidence type="ECO:0000313" key="14">
    <source>
        <dbReference type="EMBL" id="NEN74970.1"/>
    </source>
</evidence>
<evidence type="ECO:0000256" key="1">
    <source>
        <dbReference type="ARBA" id="ARBA00004050"/>
    </source>
</evidence>
<evidence type="ECO:0000256" key="6">
    <source>
        <dbReference type="ARBA" id="ARBA00022692"/>
    </source>
</evidence>
<dbReference type="Proteomes" id="UP000477651">
    <property type="component" value="Unassembled WGS sequence"/>
</dbReference>
<feature type="transmembrane region" description="Helical" evidence="13">
    <location>
        <begin position="32"/>
        <end position="56"/>
    </location>
</feature>
<dbReference type="RefSeq" id="WP_163763748.1">
    <property type="nucleotide sequence ID" value="NZ_JAAGYR010000002.1"/>
</dbReference>
<keyword evidence="15" id="KW-1185">Reference proteome</keyword>
<dbReference type="GO" id="GO:0006099">
    <property type="term" value="P:tricarboxylic acid cycle"/>
    <property type="evidence" value="ECO:0007669"/>
    <property type="project" value="InterPro"/>
</dbReference>
<evidence type="ECO:0000256" key="9">
    <source>
        <dbReference type="ARBA" id="ARBA00023004"/>
    </source>
</evidence>
<dbReference type="Gene3D" id="1.20.1300.10">
    <property type="entry name" value="Fumarate reductase/succinate dehydrogenase, transmembrane subunit"/>
    <property type="match status" value="1"/>
</dbReference>
<keyword evidence="6 13" id="KW-0812">Transmembrane</keyword>
<evidence type="ECO:0000256" key="4">
    <source>
        <dbReference type="ARBA" id="ARBA00020076"/>
    </source>
</evidence>
<dbReference type="NCBIfam" id="TIGR02970">
    <property type="entry name" value="succ_dehyd_cytB"/>
    <property type="match status" value="1"/>
</dbReference>
<evidence type="ECO:0000256" key="13">
    <source>
        <dbReference type="SAM" id="Phobius"/>
    </source>
</evidence>
<keyword evidence="7 12" id="KW-0479">Metal-binding</keyword>
<evidence type="ECO:0000256" key="11">
    <source>
        <dbReference type="ARBA" id="ARBA00025912"/>
    </source>
</evidence>
<dbReference type="AlphaFoldDB" id="A0A6L9Y3I0"/>
<evidence type="ECO:0000256" key="2">
    <source>
        <dbReference type="ARBA" id="ARBA00004370"/>
    </source>
</evidence>